<evidence type="ECO:0000259" key="1">
    <source>
        <dbReference type="Pfam" id="PF01797"/>
    </source>
</evidence>
<accession>A0A2N5ZCC6</accession>
<dbReference type="SUPFAM" id="SSF143422">
    <property type="entry name" value="Transposase IS200-like"/>
    <property type="match status" value="1"/>
</dbReference>
<dbReference type="InterPro" id="IPR036515">
    <property type="entry name" value="Transposase_17_sf"/>
</dbReference>
<dbReference type="GO" id="GO:0006313">
    <property type="term" value="P:DNA transposition"/>
    <property type="evidence" value="ECO:0007669"/>
    <property type="project" value="InterPro"/>
</dbReference>
<dbReference type="GO" id="GO:0004803">
    <property type="term" value="F:transposase activity"/>
    <property type="evidence" value="ECO:0007669"/>
    <property type="project" value="InterPro"/>
</dbReference>
<evidence type="ECO:0000313" key="3">
    <source>
        <dbReference type="Proteomes" id="UP000234857"/>
    </source>
</evidence>
<reference evidence="2 3" key="1">
    <citation type="submission" date="2017-11" db="EMBL/GenBank/DDBJ databases">
        <title>Genome-resolved metagenomics identifies genetic mobility, metabolic interactions, and unexpected diversity in perchlorate-reducing communities.</title>
        <authorList>
            <person name="Barnum T.P."/>
            <person name="Figueroa I.A."/>
            <person name="Carlstrom C.I."/>
            <person name="Lucas L.N."/>
            <person name="Engelbrektson A.L."/>
            <person name="Coates J.D."/>
        </authorList>
    </citation>
    <scope>NUCLEOTIDE SEQUENCE [LARGE SCALE GENOMIC DNA]</scope>
    <source>
        <strain evidence="2">BM706</strain>
    </source>
</reference>
<dbReference type="Pfam" id="PF01797">
    <property type="entry name" value="Y1_Tnp"/>
    <property type="match status" value="1"/>
</dbReference>
<dbReference type="PANTHER" id="PTHR34322:SF2">
    <property type="entry name" value="TRANSPOSASE IS200-LIKE DOMAIN-CONTAINING PROTEIN"/>
    <property type="match status" value="1"/>
</dbReference>
<dbReference type="EMBL" id="PKTG01000117">
    <property type="protein sequence ID" value="PLX16310.1"/>
    <property type="molecule type" value="Genomic_DNA"/>
</dbReference>
<gene>
    <name evidence="2" type="ORF">C0601_10500</name>
</gene>
<organism evidence="2 3">
    <name type="scientific">Muiribacterium halophilum</name>
    <dbReference type="NCBI Taxonomy" id="2053465"/>
    <lineage>
        <taxon>Bacteria</taxon>
        <taxon>Candidatus Muiribacteriota</taxon>
        <taxon>Candidatus Muiribacteriia</taxon>
        <taxon>Candidatus Muiribacteriales</taxon>
        <taxon>Candidatus Muiribacteriaceae</taxon>
        <taxon>Candidatus Muiribacterium</taxon>
    </lineage>
</organism>
<dbReference type="Proteomes" id="UP000234857">
    <property type="component" value="Unassembled WGS sequence"/>
</dbReference>
<name>A0A2N5ZCC6_MUIH1</name>
<dbReference type="AlphaFoldDB" id="A0A2N5ZCC6"/>
<dbReference type="InterPro" id="IPR002686">
    <property type="entry name" value="Transposase_17"/>
</dbReference>
<dbReference type="GO" id="GO:0003677">
    <property type="term" value="F:DNA binding"/>
    <property type="evidence" value="ECO:0007669"/>
    <property type="project" value="InterPro"/>
</dbReference>
<feature type="non-terminal residue" evidence="2">
    <location>
        <position position="79"/>
    </location>
</feature>
<proteinExistence type="predicted"/>
<dbReference type="PANTHER" id="PTHR34322">
    <property type="entry name" value="TRANSPOSASE, Y1_TNP DOMAIN-CONTAINING"/>
    <property type="match status" value="1"/>
</dbReference>
<feature type="domain" description="Transposase IS200-like" evidence="1">
    <location>
        <begin position="10"/>
        <end position="79"/>
    </location>
</feature>
<comment type="caution">
    <text evidence="2">The sequence shown here is derived from an EMBL/GenBank/DDBJ whole genome shotgun (WGS) entry which is preliminary data.</text>
</comment>
<sequence length="79" mass="9635">MARQLRIEYPNAHYHVMNRGFHKGNIFIMPQMKYKFLKYLEEYLIKFNVKCYASCIMHNHYHLFICTPEGNLTTFMKNL</sequence>
<protein>
    <submittedName>
        <fullName evidence="2">Transposase</fullName>
    </submittedName>
</protein>
<dbReference type="Gene3D" id="3.30.70.1290">
    <property type="entry name" value="Transposase IS200-like"/>
    <property type="match status" value="1"/>
</dbReference>
<evidence type="ECO:0000313" key="2">
    <source>
        <dbReference type="EMBL" id="PLX16310.1"/>
    </source>
</evidence>